<dbReference type="OrthoDB" id="410307at2759"/>
<dbReference type="Proteomes" id="UP001152797">
    <property type="component" value="Unassembled WGS sequence"/>
</dbReference>
<comment type="caution">
    <text evidence="2">The sequence shown here is derived from an EMBL/GenBank/DDBJ whole genome shotgun (WGS) entry which is preliminary data.</text>
</comment>
<evidence type="ECO:0000256" key="1">
    <source>
        <dbReference type="SAM" id="MobiDB-lite"/>
    </source>
</evidence>
<organism evidence="2">
    <name type="scientific">Cladocopium goreaui</name>
    <dbReference type="NCBI Taxonomy" id="2562237"/>
    <lineage>
        <taxon>Eukaryota</taxon>
        <taxon>Sar</taxon>
        <taxon>Alveolata</taxon>
        <taxon>Dinophyceae</taxon>
        <taxon>Suessiales</taxon>
        <taxon>Symbiodiniaceae</taxon>
        <taxon>Cladocopium</taxon>
    </lineage>
</organism>
<protein>
    <submittedName>
        <fullName evidence="3">C3H1-type domain-containing protein</fullName>
    </submittedName>
</protein>
<evidence type="ECO:0000313" key="3">
    <source>
        <dbReference type="EMBL" id="CAL4799953.1"/>
    </source>
</evidence>
<evidence type="ECO:0000313" key="4">
    <source>
        <dbReference type="Proteomes" id="UP001152797"/>
    </source>
</evidence>
<feature type="region of interest" description="Disordered" evidence="1">
    <location>
        <begin position="274"/>
        <end position="295"/>
    </location>
</feature>
<reference evidence="2" key="1">
    <citation type="submission" date="2022-10" db="EMBL/GenBank/DDBJ databases">
        <authorList>
            <person name="Chen Y."/>
            <person name="Dougan E. K."/>
            <person name="Chan C."/>
            <person name="Rhodes N."/>
            <person name="Thang M."/>
        </authorList>
    </citation>
    <scope>NUCLEOTIDE SEQUENCE</scope>
</reference>
<dbReference type="AlphaFoldDB" id="A0A9P1GFZ4"/>
<name>A0A9P1GFZ4_9DINO</name>
<reference evidence="3 4" key="2">
    <citation type="submission" date="2024-05" db="EMBL/GenBank/DDBJ databases">
        <authorList>
            <person name="Chen Y."/>
            <person name="Shah S."/>
            <person name="Dougan E. K."/>
            <person name="Thang M."/>
            <person name="Chan C."/>
        </authorList>
    </citation>
    <scope>NUCLEOTIDE SEQUENCE [LARGE SCALE GENOMIC DNA]</scope>
</reference>
<proteinExistence type="predicted"/>
<sequence>MEQWHCFVSNHLTAALPALGADMPVLASLEEVVQKVAKEAAAKIITQELGNRMAVGPAVPPEAPSRQRGMLPAEATLLLQGRSQQQEPVEDMLLFNEAAAEIFQLLLEEEQQEKRLGQDTAPGWSSMRWATLSMRLLAMRHQFSLREGKCLLAICRKESLSLAEEQLVELILLGDPLWISTFPWLKRRCMQLLAQRLEENLPAETTRHSKIGVAPGTSLGSKSIAERRSHQDGVVVSSLYSRRNFEVPVGSSRTMQELPPLYHASIRAFYTHSADALPPPPGLCRSEDEDEDEDD</sequence>
<dbReference type="EMBL" id="CAMXCT030005556">
    <property type="protein sequence ID" value="CAL4799953.1"/>
    <property type="molecule type" value="Genomic_DNA"/>
</dbReference>
<dbReference type="EMBL" id="CAMXCT010005556">
    <property type="protein sequence ID" value="CAI4012641.1"/>
    <property type="molecule type" value="Genomic_DNA"/>
</dbReference>
<keyword evidence="4" id="KW-1185">Reference proteome</keyword>
<evidence type="ECO:0000313" key="2">
    <source>
        <dbReference type="EMBL" id="CAI4012641.1"/>
    </source>
</evidence>
<dbReference type="EMBL" id="CAMXCT020005556">
    <property type="protein sequence ID" value="CAL1166016.1"/>
    <property type="molecule type" value="Genomic_DNA"/>
</dbReference>
<accession>A0A9P1GFZ4</accession>
<gene>
    <name evidence="2" type="ORF">C1SCF055_LOCUS37686</name>
</gene>